<protein>
    <submittedName>
        <fullName evidence="1">Uncharacterized protein</fullName>
    </submittedName>
</protein>
<keyword evidence="2" id="KW-1185">Reference proteome</keyword>
<proteinExistence type="predicted"/>
<accession>A0ABX7MA82</accession>
<organism evidence="1 2">
    <name type="scientific">Niveibacterium microcysteis</name>
    <dbReference type="NCBI Taxonomy" id="2811415"/>
    <lineage>
        <taxon>Bacteria</taxon>
        <taxon>Pseudomonadati</taxon>
        <taxon>Pseudomonadota</taxon>
        <taxon>Betaproteobacteria</taxon>
        <taxon>Rhodocyclales</taxon>
        <taxon>Rhodocyclaceae</taxon>
        <taxon>Niveibacterium</taxon>
    </lineage>
</organism>
<dbReference type="RefSeq" id="WP_206256039.1">
    <property type="nucleotide sequence ID" value="NZ_CP071060.1"/>
</dbReference>
<evidence type="ECO:0000313" key="1">
    <source>
        <dbReference type="EMBL" id="QSI78627.1"/>
    </source>
</evidence>
<gene>
    <name evidence="1" type="ORF">JY500_08490</name>
</gene>
<sequence length="67" mass="7913">MEMHADIPDEDDVLVWPDGFWCFRAENSAEFLRSNDFREVRCGTAEWKLWVHRNKDAVTPYQGSSHL</sequence>
<dbReference type="EMBL" id="CP071060">
    <property type="protein sequence ID" value="QSI78627.1"/>
    <property type="molecule type" value="Genomic_DNA"/>
</dbReference>
<name>A0ABX7MA82_9RHOO</name>
<dbReference type="Proteomes" id="UP000663570">
    <property type="component" value="Chromosome"/>
</dbReference>
<evidence type="ECO:0000313" key="2">
    <source>
        <dbReference type="Proteomes" id="UP000663570"/>
    </source>
</evidence>
<reference evidence="1 2" key="1">
    <citation type="submission" date="2021-02" db="EMBL/GenBank/DDBJ databases">
        <title>Niveibacterium changnyeongensis HC41.</title>
        <authorList>
            <person name="Kang M."/>
        </authorList>
    </citation>
    <scope>NUCLEOTIDE SEQUENCE [LARGE SCALE GENOMIC DNA]</scope>
    <source>
        <strain evidence="1 2">HC41</strain>
    </source>
</reference>